<evidence type="ECO:0000259" key="14">
    <source>
        <dbReference type="Pfam" id="PF02872"/>
    </source>
</evidence>
<dbReference type="InterPro" id="IPR004843">
    <property type="entry name" value="Calcineurin-like_PHP"/>
</dbReference>
<evidence type="ECO:0000256" key="9">
    <source>
        <dbReference type="ARBA" id="ARBA00022741"/>
    </source>
</evidence>
<dbReference type="KEGG" id="gfs:119634957"/>
<dbReference type="GO" id="GO:0006196">
    <property type="term" value="P:AMP catabolic process"/>
    <property type="evidence" value="ECO:0007669"/>
    <property type="project" value="TreeGrafter"/>
</dbReference>
<keyword evidence="8" id="KW-0732">Signal</keyword>
<dbReference type="Gene3D" id="3.60.21.10">
    <property type="match status" value="1"/>
</dbReference>
<evidence type="ECO:0000256" key="10">
    <source>
        <dbReference type="ARBA" id="ARBA00022801"/>
    </source>
</evidence>
<dbReference type="CDD" id="cd07409">
    <property type="entry name" value="MPP_CD73_N"/>
    <property type="match status" value="1"/>
</dbReference>
<evidence type="ECO:0000256" key="2">
    <source>
        <dbReference type="ARBA" id="ARBA00006654"/>
    </source>
</evidence>
<dbReference type="GO" id="GO:0090729">
    <property type="term" value="F:toxin activity"/>
    <property type="evidence" value="ECO:0007669"/>
    <property type="project" value="UniProtKB-KW"/>
</dbReference>
<accession>A0A8U0WJK1</accession>
<keyword evidence="15" id="KW-1185">Reference proteome</keyword>
<gene>
    <name evidence="16" type="primary">LOC119634957</name>
</gene>
<dbReference type="Pfam" id="PF02872">
    <property type="entry name" value="5_nucleotid_C"/>
    <property type="match status" value="1"/>
</dbReference>
<dbReference type="GO" id="GO:0004050">
    <property type="term" value="F:apyrase activity"/>
    <property type="evidence" value="ECO:0007669"/>
    <property type="project" value="UniProtKB-EC"/>
</dbReference>
<evidence type="ECO:0000256" key="12">
    <source>
        <dbReference type="RuleBase" id="RU362119"/>
    </source>
</evidence>
<keyword evidence="10 12" id="KW-0378">Hydrolase</keyword>
<dbReference type="GO" id="GO:0046872">
    <property type="term" value="F:metal ion binding"/>
    <property type="evidence" value="ECO:0007669"/>
    <property type="project" value="UniProtKB-KW"/>
</dbReference>
<evidence type="ECO:0000256" key="6">
    <source>
        <dbReference type="ARBA" id="ARBA00022656"/>
    </source>
</evidence>
<dbReference type="GeneID" id="119634957"/>
<protein>
    <recommendedName>
        <fullName evidence="3">apyrase</fullName>
        <ecNumber evidence="3">3.6.1.5</ecNumber>
    </recommendedName>
</protein>
<dbReference type="EC" id="3.6.1.5" evidence="3"/>
<dbReference type="GO" id="GO:0005886">
    <property type="term" value="C:plasma membrane"/>
    <property type="evidence" value="ECO:0007669"/>
    <property type="project" value="TreeGrafter"/>
</dbReference>
<evidence type="ECO:0000256" key="7">
    <source>
        <dbReference type="ARBA" id="ARBA00022723"/>
    </source>
</evidence>
<evidence type="ECO:0000259" key="13">
    <source>
        <dbReference type="Pfam" id="PF00149"/>
    </source>
</evidence>
<dbReference type="InterPro" id="IPR029052">
    <property type="entry name" value="Metallo-depent_PP-like"/>
</dbReference>
<evidence type="ECO:0000313" key="16">
    <source>
        <dbReference type="RefSeq" id="XP_037885342.1"/>
    </source>
</evidence>
<dbReference type="AlphaFoldDB" id="A0A8U0WJK1"/>
<dbReference type="FunFam" id="3.90.780.10:FF:000004">
    <property type="entry name" value="UDP-sugar hydrolase, putative"/>
    <property type="match status" value="1"/>
</dbReference>
<feature type="domain" description="5'-Nucleotidase C-terminal" evidence="14">
    <location>
        <begin position="354"/>
        <end position="528"/>
    </location>
</feature>
<dbReference type="Pfam" id="PF00149">
    <property type="entry name" value="Metallophos"/>
    <property type="match status" value="1"/>
</dbReference>
<dbReference type="RefSeq" id="XP_037885342.1">
    <property type="nucleotide sequence ID" value="XM_038029414.1"/>
</dbReference>
<dbReference type="GO" id="GO:0008253">
    <property type="term" value="F:5'-nucleotidase activity"/>
    <property type="evidence" value="ECO:0007669"/>
    <property type="project" value="TreeGrafter"/>
</dbReference>
<feature type="domain" description="Calcineurin-like phosphoesterase" evidence="13">
    <location>
        <begin position="45"/>
        <end position="260"/>
    </location>
</feature>
<dbReference type="FunFam" id="3.60.21.10:FF:000020">
    <property type="entry name" value="NT5E isoform 4"/>
    <property type="match status" value="1"/>
</dbReference>
<dbReference type="SUPFAM" id="SSF56300">
    <property type="entry name" value="Metallo-dependent phosphatases"/>
    <property type="match status" value="1"/>
</dbReference>
<reference evidence="16" key="1">
    <citation type="submission" date="2025-08" db="UniProtKB">
        <authorList>
            <consortium name="RefSeq"/>
        </authorList>
    </citation>
    <scope>IDENTIFICATION</scope>
    <source>
        <tissue evidence="16">Whole body pupa</tissue>
    </source>
</reference>
<evidence type="ECO:0000256" key="3">
    <source>
        <dbReference type="ARBA" id="ARBA00012148"/>
    </source>
</evidence>
<organism evidence="15 16">
    <name type="scientific">Glossina fuscipes</name>
    <dbReference type="NCBI Taxonomy" id="7396"/>
    <lineage>
        <taxon>Eukaryota</taxon>
        <taxon>Metazoa</taxon>
        <taxon>Ecdysozoa</taxon>
        <taxon>Arthropoda</taxon>
        <taxon>Hexapoda</taxon>
        <taxon>Insecta</taxon>
        <taxon>Pterygota</taxon>
        <taxon>Neoptera</taxon>
        <taxon>Endopterygota</taxon>
        <taxon>Diptera</taxon>
        <taxon>Brachycera</taxon>
        <taxon>Muscomorpha</taxon>
        <taxon>Hippoboscoidea</taxon>
        <taxon>Glossinidae</taxon>
        <taxon>Glossina</taxon>
    </lineage>
</organism>
<proteinExistence type="inferred from homology"/>
<dbReference type="InterPro" id="IPR008334">
    <property type="entry name" value="5'-Nucleotdase_C"/>
</dbReference>
<keyword evidence="11" id="KW-1199">Hemostasis impairing toxin</keyword>
<keyword evidence="4" id="KW-1201">Platelet aggregation inhibiting toxin</keyword>
<evidence type="ECO:0000256" key="5">
    <source>
        <dbReference type="ARBA" id="ARBA00022525"/>
    </source>
</evidence>
<dbReference type="SUPFAM" id="SSF55816">
    <property type="entry name" value="5'-nucleotidase (syn. UDP-sugar hydrolase), C-terminal domain"/>
    <property type="match status" value="1"/>
</dbReference>
<keyword evidence="9 12" id="KW-0547">Nucleotide-binding</keyword>
<evidence type="ECO:0000256" key="1">
    <source>
        <dbReference type="ARBA" id="ARBA00004613"/>
    </source>
</evidence>
<comment type="similarity">
    <text evidence="2 12">Belongs to the 5'-nucleotidase family.</text>
</comment>
<dbReference type="PANTHER" id="PTHR11575:SF32">
    <property type="entry name" value="APYRASE-LIKE PROTEIN"/>
    <property type="match status" value="1"/>
</dbReference>
<name>A0A8U0WJK1_9MUSC</name>
<dbReference type="GO" id="GO:0000166">
    <property type="term" value="F:nucleotide binding"/>
    <property type="evidence" value="ECO:0007669"/>
    <property type="project" value="UniProtKB-KW"/>
</dbReference>
<dbReference type="PRINTS" id="PR01607">
    <property type="entry name" value="APYRASEFAMLY"/>
</dbReference>
<dbReference type="PANTHER" id="PTHR11575">
    <property type="entry name" value="5'-NUCLEOTIDASE-RELATED"/>
    <property type="match status" value="1"/>
</dbReference>
<dbReference type="InterPro" id="IPR036907">
    <property type="entry name" value="5'-Nucleotdase_C_sf"/>
</dbReference>
<evidence type="ECO:0000256" key="4">
    <source>
        <dbReference type="ARBA" id="ARBA00022442"/>
    </source>
</evidence>
<dbReference type="GO" id="GO:0005615">
    <property type="term" value="C:extracellular space"/>
    <property type="evidence" value="ECO:0007669"/>
    <property type="project" value="UniProtKB-ARBA"/>
</dbReference>
<evidence type="ECO:0000313" key="15">
    <source>
        <dbReference type="Proteomes" id="UP000092443"/>
    </source>
</evidence>
<dbReference type="InterPro" id="IPR006179">
    <property type="entry name" value="5_nucleotidase/apyrase"/>
</dbReference>
<keyword evidence="6" id="KW-0800">Toxin</keyword>
<dbReference type="Proteomes" id="UP000092443">
    <property type="component" value="Unplaced"/>
</dbReference>
<sequence>MLSCIFSIMRTSVWVLSSRLLIILLVLPQFTLTRSLFRSDLFPLSIIHINDFHARYEPTDKNGGTCNNNQECIGGYARTFHTVKRLLQEQKENNPIYLNAGDNFQGTLWYNIGRWNVTSQFLNMLPADAITLGNHEFDHGVEGVVPFLETLDSPVIVTNMNSSNEPTMEGKYKRSLIIERGQRKIGILGALIETVYDLANIGNLTFRNESEAILEEGLRLKAQGCDIIILITHCGYDVDQEIARHAGSVVDVIVGGHSHTFLSAKTDDPGPLKAQGKYPTEVIHSSGQRVLIVQAASYARYVGNLIVYFDNAGNVVEYQGGPLYMHSSVPEDPDVLEAIKPWKAIIDLKGNEIVGETRVDLLKNPCSSRECNLGNFFCDAMIHSLVAISPYNEEPWTSAAIGLVNNGALRVPLLKGTLTYAHIITMSPFENVLTSFNLPGAILLEALEFAVQKMDLSKNITSSQAFLQTSGLKIVYDLKKPPYQRVVELQVRCAACSYPQYEPFDKTKTYRIVAPIFLVNGGDGFHMIRDHSTDIQHHQTDLDALLKYTNETSPIITGIEGRIIVNK</sequence>
<keyword evidence="5" id="KW-0964">Secreted</keyword>
<evidence type="ECO:0000256" key="8">
    <source>
        <dbReference type="ARBA" id="ARBA00022729"/>
    </source>
</evidence>
<keyword evidence="7" id="KW-0479">Metal-binding</keyword>
<dbReference type="Gene3D" id="3.90.780.10">
    <property type="entry name" value="5'-Nucleotidase, C-terminal domain"/>
    <property type="match status" value="1"/>
</dbReference>
<evidence type="ECO:0000256" key="11">
    <source>
        <dbReference type="ARBA" id="ARBA00023240"/>
    </source>
</evidence>
<comment type="subcellular location">
    <subcellularLocation>
        <location evidence="1">Secreted</location>
    </subcellularLocation>
</comment>